<protein>
    <submittedName>
        <fullName evidence="1">Uncharacterized protein</fullName>
    </submittedName>
</protein>
<name>A0A076YNG4_9CAUD</name>
<proteinExistence type="predicted"/>
<dbReference type="GeneID" id="22110134"/>
<gene>
    <name evidence="1" type="ORF">P108_0088</name>
</gene>
<dbReference type="RefSeq" id="YP_009099425.1">
    <property type="nucleotide sequence ID" value="NC_025426.1"/>
</dbReference>
<evidence type="ECO:0000313" key="1">
    <source>
        <dbReference type="EMBL" id="AIK69535.1"/>
    </source>
</evidence>
<evidence type="ECO:0000313" key="2">
    <source>
        <dbReference type="Proteomes" id="UP000202284"/>
    </source>
</evidence>
<dbReference type="Proteomes" id="UP000202284">
    <property type="component" value="Segment"/>
</dbReference>
<keyword evidence="2" id="KW-1185">Reference proteome</keyword>
<sequence length="101" mass="11738">MKGIIIFYKEETKEDLGYFLGFINFKLEGLSYTTEGTLVDNDVVVLKDNQINEDNLEQFSMSNNNLVIGILGHSSLSVRIYEKGIRQEIERVEEYLEELRQ</sequence>
<reference evidence="1 2" key="1">
    <citation type="submission" date="2014-07" db="EMBL/GenBank/DDBJ databases">
        <authorList>
            <person name="Yuan W."/>
            <person name="Rao X."/>
        </authorList>
    </citation>
    <scope>NUCLEOTIDE SEQUENCE [LARGE SCALE GENOMIC DNA]</scope>
</reference>
<dbReference type="EMBL" id="KM216423">
    <property type="protein sequence ID" value="AIK69535.1"/>
    <property type="molecule type" value="Genomic_DNA"/>
</dbReference>
<dbReference type="KEGG" id="vg:22110134"/>
<accession>A0A076YNG4</accession>
<organism evidence="1 2">
    <name type="scientific">Staphylococcus phage P108</name>
    <dbReference type="NCBI Taxonomy" id="1526408"/>
    <lineage>
        <taxon>Viruses</taxon>
        <taxon>Duplodnaviria</taxon>
        <taxon>Heunggongvirae</taxon>
        <taxon>Uroviricota</taxon>
        <taxon>Caudoviricetes</taxon>
        <taxon>Herelleviridae</taxon>
        <taxon>Twortvirinae</taxon>
        <taxon>Kayvirus</taxon>
        <taxon>Kayvirus P108</taxon>
    </lineage>
</organism>